<dbReference type="RefSeq" id="WP_270074609.1">
    <property type="nucleotide sequence ID" value="NZ_JAJAQC010000055.1"/>
</dbReference>
<evidence type="ECO:0000256" key="6">
    <source>
        <dbReference type="ARBA" id="ARBA00023033"/>
    </source>
</evidence>
<evidence type="ECO:0000256" key="1">
    <source>
        <dbReference type="ARBA" id="ARBA00010617"/>
    </source>
</evidence>
<gene>
    <name evidence="9" type="ORF">LG943_24005</name>
</gene>
<evidence type="ECO:0000256" key="4">
    <source>
        <dbReference type="ARBA" id="ARBA00023002"/>
    </source>
</evidence>
<accession>A0A9X3NSC4</accession>
<dbReference type="AlphaFoldDB" id="A0A9X3NSC4"/>
<dbReference type="Gene3D" id="1.10.630.10">
    <property type="entry name" value="Cytochrome P450"/>
    <property type="match status" value="1"/>
</dbReference>
<dbReference type="GO" id="GO:0020037">
    <property type="term" value="F:heme binding"/>
    <property type="evidence" value="ECO:0007669"/>
    <property type="project" value="InterPro"/>
</dbReference>
<keyword evidence="3 7" id="KW-0479">Metal-binding</keyword>
<dbReference type="PANTHER" id="PTHR46696">
    <property type="entry name" value="P450, PUTATIVE (EUROFUNG)-RELATED"/>
    <property type="match status" value="1"/>
</dbReference>
<keyword evidence="4 7" id="KW-0560">Oxidoreductase</keyword>
<evidence type="ECO:0000256" key="5">
    <source>
        <dbReference type="ARBA" id="ARBA00023004"/>
    </source>
</evidence>
<dbReference type="GO" id="GO:0005506">
    <property type="term" value="F:iron ion binding"/>
    <property type="evidence" value="ECO:0007669"/>
    <property type="project" value="InterPro"/>
</dbReference>
<keyword evidence="6 7" id="KW-0503">Monooxygenase</keyword>
<dbReference type="InterPro" id="IPR002397">
    <property type="entry name" value="Cyt_P450_B"/>
</dbReference>
<dbReference type="PRINTS" id="PR00385">
    <property type="entry name" value="P450"/>
</dbReference>
<organism evidence="9 10">
    <name type="scientific">Streptomonospora mangrovi</name>
    <dbReference type="NCBI Taxonomy" id="2883123"/>
    <lineage>
        <taxon>Bacteria</taxon>
        <taxon>Bacillati</taxon>
        <taxon>Actinomycetota</taxon>
        <taxon>Actinomycetes</taxon>
        <taxon>Streptosporangiales</taxon>
        <taxon>Nocardiopsidaceae</taxon>
        <taxon>Streptomonospora</taxon>
    </lineage>
</organism>
<dbReference type="EMBL" id="JAJAQC010000055">
    <property type="protein sequence ID" value="MDA0567361.1"/>
    <property type="molecule type" value="Genomic_DNA"/>
</dbReference>
<dbReference type="Proteomes" id="UP001140076">
    <property type="component" value="Unassembled WGS sequence"/>
</dbReference>
<comment type="similarity">
    <text evidence="1 7">Belongs to the cytochrome P450 family.</text>
</comment>
<dbReference type="GO" id="GO:0004497">
    <property type="term" value="F:monooxygenase activity"/>
    <property type="evidence" value="ECO:0007669"/>
    <property type="project" value="UniProtKB-KW"/>
</dbReference>
<keyword evidence="5 7" id="KW-0408">Iron</keyword>
<evidence type="ECO:0000313" key="10">
    <source>
        <dbReference type="Proteomes" id="UP001140076"/>
    </source>
</evidence>
<keyword evidence="2 7" id="KW-0349">Heme</keyword>
<reference evidence="9" key="1">
    <citation type="submission" date="2021-10" db="EMBL/GenBank/DDBJ databases">
        <title>Streptomonospora sp. nov., isolated from mangrove soil.</title>
        <authorList>
            <person name="Chen X."/>
            <person name="Ge X."/>
            <person name="Liu W."/>
        </authorList>
    </citation>
    <scope>NUCLEOTIDE SEQUENCE</scope>
    <source>
        <strain evidence="9">S1-112</strain>
    </source>
</reference>
<evidence type="ECO:0000256" key="7">
    <source>
        <dbReference type="RuleBase" id="RU000461"/>
    </source>
</evidence>
<comment type="caution">
    <text evidence="9">The sequence shown here is derived from an EMBL/GenBank/DDBJ whole genome shotgun (WGS) entry which is preliminary data.</text>
</comment>
<feature type="compositionally biased region" description="Pro residues" evidence="8">
    <location>
        <begin position="71"/>
        <end position="82"/>
    </location>
</feature>
<feature type="region of interest" description="Disordered" evidence="8">
    <location>
        <begin position="64"/>
        <end position="84"/>
    </location>
</feature>
<dbReference type="InterPro" id="IPR001128">
    <property type="entry name" value="Cyt_P450"/>
</dbReference>
<sequence length="398" mass="42602">MTPEAAARPIPQAEPGSPGAPCAYAHLRAHDPVCRAAIPRGEGAWLVTRHAEVRAALTDPRLVRPRAGTWPPGPPPARPPRPTLAELPEAEHTRIRSAISPFFSARRLEPQSDRIRALAEECVDDLVRQGPPADLRAGFAAPFPLRVLCALLGADPAEEARFGPHVRTVLDPAAAPREAYLASVAELEDYAALLADRTPRGTGSGLTPPLPAVLAAEGTLDRADRTLVIQSLLVAGYHTVAQHLGGALAALLQRPHGLAEVCASPHTLDTAVEELLRHVPLMNTSVLLVATEDIELGDRRIARGEAVIPVLASANRDRAVFADPDDLLPRRRPNPHLAFGRGPHHCLGAHLARMELRIGLAVLAERLPGARLAVPAHTLAWDDSELRAPLRLPVTWSA</sequence>
<dbReference type="PRINTS" id="PR00359">
    <property type="entry name" value="BP450"/>
</dbReference>
<evidence type="ECO:0000256" key="8">
    <source>
        <dbReference type="SAM" id="MobiDB-lite"/>
    </source>
</evidence>
<dbReference type="SUPFAM" id="SSF48264">
    <property type="entry name" value="Cytochrome P450"/>
    <property type="match status" value="1"/>
</dbReference>
<dbReference type="GO" id="GO:0016705">
    <property type="term" value="F:oxidoreductase activity, acting on paired donors, with incorporation or reduction of molecular oxygen"/>
    <property type="evidence" value="ECO:0007669"/>
    <property type="project" value="InterPro"/>
</dbReference>
<dbReference type="PROSITE" id="PS00086">
    <property type="entry name" value="CYTOCHROME_P450"/>
    <property type="match status" value="1"/>
</dbReference>
<proteinExistence type="inferred from homology"/>
<evidence type="ECO:0000256" key="3">
    <source>
        <dbReference type="ARBA" id="ARBA00022723"/>
    </source>
</evidence>
<dbReference type="FunFam" id="1.10.630.10:FF:000018">
    <property type="entry name" value="Cytochrome P450 monooxygenase"/>
    <property type="match status" value="1"/>
</dbReference>
<dbReference type="InterPro" id="IPR036396">
    <property type="entry name" value="Cyt_P450_sf"/>
</dbReference>
<dbReference type="Pfam" id="PF00067">
    <property type="entry name" value="p450"/>
    <property type="match status" value="1"/>
</dbReference>
<keyword evidence="10" id="KW-1185">Reference proteome</keyword>
<evidence type="ECO:0000256" key="2">
    <source>
        <dbReference type="ARBA" id="ARBA00022617"/>
    </source>
</evidence>
<evidence type="ECO:0000313" key="9">
    <source>
        <dbReference type="EMBL" id="MDA0567361.1"/>
    </source>
</evidence>
<protein>
    <submittedName>
        <fullName evidence="9">Cytochrome P450</fullName>
    </submittedName>
</protein>
<dbReference type="InterPro" id="IPR017972">
    <property type="entry name" value="Cyt_P450_CS"/>
</dbReference>
<dbReference type="PANTHER" id="PTHR46696:SF1">
    <property type="entry name" value="CYTOCHROME P450 YJIB-RELATED"/>
    <property type="match status" value="1"/>
</dbReference>
<name>A0A9X3NSC4_9ACTN</name>